<proteinExistence type="predicted"/>
<keyword evidence="3" id="KW-0934">Plastid</keyword>
<dbReference type="FunFam" id="3.40.1350.100:FF:000002">
    <property type="entry name" value="Protein TIC 22-like, chloroplastic"/>
    <property type="match status" value="1"/>
</dbReference>
<evidence type="ECO:0000256" key="3">
    <source>
        <dbReference type="ARBA" id="ARBA00022640"/>
    </source>
</evidence>
<name>A0A398AQC4_BRACM</name>
<dbReference type="EMBL" id="CM010628">
    <property type="protein sequence ID" value="RID79915.1"/>
    <property type="molecule type" value="Genomic_DNA"/>
</dbReference>
<dbReference type="PANTHER" id="PTHR33926:SF1">
    <property type="entry name" value="PROTEIN TIC 22-LIKE, CHLOROPLASTIC"/>
    <property type="match status" value="1"/>
</dbReference>
<dbReference type="AlphaFoldDB" id="A0A398AQC4"/>
<sequence>MDSNVSSSSKQQKHLTLQQSFSNIQTQCSDLLNNVSKTLNPLFNPNKNNIFSALDSLRAQAKQALDSGFSRFASGNTPPLWARISDDGGKTHVAVAPAPARRSSGPGLSADDMEERLAGVPVYALSNSNEEFVLVSGTATGKSLGLLFCKEEDAEALLNQMKAMDPRMRKEGSKVVALALSKVFQLKVNGVAFRLIPESTQVQNALKERKTAGFTDDDFNGVPVFQSKSLILRSDNKSYRPVFFRKEDLEKSLTRASRQQNRLNPALKPGDIQVAVFEEIVKGMKENATSNWDDIVFIPPGFEVSTEETKD</sequence>
<evidence type="ECO:0000313" key="4">
    <source>
        <dbReference type="EMBL" id="RID79915.1"/>
    </source>
</evidence>
<protein>
    <recommendedName>
        <fullName evidence="6">Protein TIC 22-like, chloroplastic</fullName>
    </recommendedName>
</protein>
<evidence type="ECO:0000256" key="1">
    <source>
        <dbReference type="ARBA" id="ARBA00004229"/>
    </source>
</evidence>
<dbReference type="GO" id="GO:0009507">
    <property type="term" value="C:chloroplast"/>
    <property type="evidence" value="ECO:0007669"/>
    <property type="project" value="UniProtKB-SubCell"/>
</dbReference>
<organism evidence="4 5">
    <name type="scientific">Brassica campestris</name>
    <name type="common">Field mustard</name>
    <dbReference type="NCBI Taxonomy" id="3711"/>
    <lineage>
        <taxon>Eukaryota</taxon>
        <taxon>Viridiplantae</taxon>
        <taxon>Streptophyta</taxon>
        <taxon>Embryophyta</taxon>
        <taxon>Tracheophyta</taxon>
        <taxon>Spermatophyta</taxon>
        <taxon>Magnoliopsida</taxon>
        <taxon>eudicotyledons</taxon>
        <taxon>Gunneridae</taxon>
        <taxon>Pentapetalae</taxon>
        <taxon>rosids</taxon>
        <taxon>malvids</taxon>
        <taxon>Brassicales</taxon>
        <taxon>Brassicaceae</taxon>
        <taxon>Brassiceae</taxon>
        <taxon>Brassica</taxon>
    </lineage>
</organism>
<dbReference type="PANTHER" id="PTHR33926">
    <property type="entry name" value="PROTEIN TIC 22, CHLOROPLASTIC"/>
    <property type="match status" value="1"/>
</dbReference>
<dbReference type="InterPro" id="IPR007378">
    <property type="entry name" value="Tic22-like"/>
</dbReference>
<keyword evidence="2" id="KW-0150">Chloroplast</keyword>
<evidence type="ECO:0000313" key="5">
    <source>
        <dbReference type="Proteomes" id="UP000264353"/>
    </source>
</evidence>
<dbReference type="Pfam" id="PF04278">
    <property type="entry name" value="Tic22"/>
    <property type="match status" value="1"/>
</dbReference>
<dbReference type="GO" id="GO:0015031">
    <property type="term" value="P:protein transport"/>
    <property type="evidence" value="ECO:0007669"/>
    <property type="project" value="InterPro"/>
</dbReference>
<accession>A0A398AQC4</accession>
<evidence type="ECO:0008006" key="6">
    <source>
        <dbReference type="Google" id="ProtNLM"/>
    </source>
</evidence>
<evidence type="ECO:0000256" key="2">
    <source>
        <dbReference type="ARBA" id="ARBA00022528"/>
    </source>
</evidence>
<reference evidence="4 5" key="1">
    <citation type="submission" date="2018-06" db="EMBL/GenBank/DDBJ databases">
        <title>WGS assembly of Brassica rapa FPsc.</title>
        <authorList>
            <person name="Bowman J."/>
            <person name="Kohchi T."/>
            <person name="Yamato K."/>
            <person name="Jenkins J."/>
            <person name="Shu S."/>
            <person name="Ishizaki K."/>
            <person name="Yamaoka S."/>
            <person name="Nishihama R."/>
            <person name="Nakamura Y."/>
            <person name="Berger F."/>
            <person name="Adam C."/>
            <person name="Aki S."/>
            <person name="Althoff F."/>
            <person name="Araki T."/>
            <person name="Arteaga-Vazquez M."/>
            <person name="Balasubrmanian S."/>
            <person name="Bauer D."/>
            <person name="Boehm C."/>
            <person name="Briginshaw L."/>
            <person name="Caballero-Perez J."/>
            <person name="Catarino B."/>
            <person name="Chen F."/>
            <person name="Chiyoda S."/>
            <person name="Chovatia M."/>
            <person name="Davies K."/>
            <person name="Delmans M."/>
            <person name="Demura T."/>
            <person name="Dierschke T."/>
            <person name="Dolan L."/>
            <person name="Dorantes-Acosta A."/>
            <person name="Eklund D."/>
            <person name="Florent S."/>
            <person name="Flores-Sandoval E."/>
            <person name="Fujiyama A."/>
            <person name="Fukuzawa H."/>
            <person name="Galik B."/>
            <person name="Grimanelli D."/>
            <person name="Grimwood J."/>
            <person name="Grossniklaus U."/>
            <person name="Hamada T."/>
            <person name="Haseloff J."/>
            <person name="Hetherington A."/>
            <person name="Higo A."/>
            <person name="Hirakawa Y."/>
            <person name="Hundley H."/>
            <person name="Ikeda Y."/>
            <person name="Inoue K."/>
            <person name="Inoue S."/>
            <person name="Ishida S."/>
            <person name="Jia Q."/>
            <person name="Kakita M."/>
            <person name="Kanazawa T."/>
            <person name="Kawai Y."/>
            <person name="Kawashima T."/>
            <person name="Kennedy M."/>
            <person name="Kinose K."/>
            <person name="Kinoshita T."/>
            <person name="Kohara Y."/>
            <person name="Koide E."/>
            <person name="Komatsu K."/>
            <person name="Kopischke S."/>
            <person name="Kubo M."/>
            <person name="Kyozuka J."/>
            <person name="Lagercrantz U."/>
            <person name="Lin S."/>
            <person name="Lindquist E."/>
            <person name="Lipzen A."/>
            <person name="Lu C."/>
            <person name="Luna E."/>
            <person name="Martienssen R."/>
            <person name="Minamino N."/>
            <person name="Mizutani M."/>
            <person name="Mizutani M."/>
            <person name="Mochizuki N."/>
            <person name="Monte I."/>
            <person name="Mosher R."/>
            <person name="Nagasaki H."/>
            <person name="Nakagami H."/>
            <person name="Naramoto S."/>
            <person name="Nishitani K."/>
            <person name="Ohtani M."/>
            <person name="Okamoto T."/>
            <person name="Okumura M."/>
            <person name="Phillips J."/>
            <person name="Pollak B."/>
            <person name="Reinders A."/>
            <person name="Roevekamp M."/>
            <person name="Sano R."/>
            <person name="Sawa S."/>
            <person name="Schmid M."/>
            <person name="Shirakawa M."/>
            <person name="Solano R."/>
            <person name="Spunde A."/>
            <person name="Suetsugu N."/>
            <person name="Sugano S."/>
            <person name="Sugiyama A."/>
            <person name="Sun R."/>
            <person name="Suzuki Y."/>
            <person name="Takenaka M."/>
            <person name="Takezawa D."/>
            <person name="Tomogane H."/>
            <person name="Tsuzuki M."/>
            <person name="Ueda T."/>
            <person name="Umeda M."/>
            <person name="Ward J."/>
            <person name="Watanabe Y."/>
            <person name="Yazaki K."/>
            <person name="Yokoyama R."/>
            <person name="Yoshitake Y."/>
            <person name="Yotsui I."/>
            <person name="Zachgo S."/>
            <person name="Schmutz J."/>
        </authorList>
    </citation>
    <scope>NUCLEOTIDE SEQUENCE [LARGE SCALE GENOMIC DNA]</scope>
    <source>
        <strain evidence="5">cv. B-3</strain>
    </source>
</reference>
<dbReference type="FunFam" id="3.40.1350.100:FF:000003">
    <property type="entry name" value="Protein TIC 22-like, chloroplastic"/>
    <property type="match status" value="1"/>
</dbReference>
<dbReference type="Gene3D" id="3.40.1350.100">
    <property type="match status" value="2"/>
</dbReference>
<dbReference type="Proteomes" id="UP000264353">
    <property type="component" value="Chromosome A1"/>
</dbReference>
<gene>
    <name evidence="4" type="ORF">BRARA_A02618</name>
</gene>
<comment type="subcellular location">
    <subcellularLocation>
        <location evidence="1">Plastid</location>
        <location evidence="1">Chloroplast</location>
    </subcellularLocation>
</comment>